<reference evidence="9" key="1">
    <citation type="journal article" date="2013" name="Nat. Commun.">
        <title>Whole-genome sequencing of Oryza brachyantha reveals mechanisms underlying Oryza genome evolution.</title>
        <authorList>
            <person name="Chen J."/>
            <person name="Huang Q."/>
            <person name="Gao D."/>
            <person name="Wang J."/>
            <person name="Lang Y."/>
            <person name="Liu T."/>
            <person name="Li B."/>
            <person name="Bai Z."/>
            <person name="Luis Goicoechea J."/>
            <person name="Liang C."/>
            <person name="Chen C."/>
            <person name="Zhang W."/>
            <person name="Sun S."/>
            <person name="Liao Y."/>
            <person name="Zhang X."/>
            <person name="Yang L."/>
            <person name="Song C."/>
            <person name="Wang M."/>
            <person name="Shi J."/>
            <person name="Liu G."/>
            <person name="Liu J."/>
            <person name="Zhou H."/>
            <person name="Zhou W."/>
            <person name="Yu Q."/>
            <person name="An N."/>
            <person name="Chen Y."/>
            <person name="Cai Q."/>
            <person name="Wang B."/>
            <person name="Liu B."/>
            <person name="Min J."/>
            <person name="Huang Y."/>
            <person name="Wu H."/>
            <person name="Li Z."/>
            <person name="Zhang Y."/>
            <person name="Yin Y."/>
            <person name="Song W."/>
            <person name="Jiang J."/>
            <person name="Jackson S.A."/>
            <person name="Wing R.A."/>
            <person name="Wang J."/>
            <person name="Chen M."/>
        </authorList>
    </citation>
    <scope>NUCLEOTIDE SEQUENCE [LARGE SCALE GENOMIC DNA]</scope>
    <source>
        <strain evidence="9">cv. IRGC 101232</strain>
    </source>
</reference>
<feature type="compositionally biased region" description="Pro residues" evidence="6">
    <location>
        <begin position="103"/>
        <end position="141"/>
    </location>
</feature>
<evidence type="ECO:0000313" key="10">
    <source>
        <dbReference type="Proteomes" id="UP000006038"/>
    </source>
</evidence>
<evidence type="ECO:0000256" key="1">
    <source>
        <dbReference type="ARBA" id="ARBA00004162"/>
    </source>
</evidence>
<evidence type="ECO:0000256" key="4">
    <source>
        <dbReference type="PROSITE-ProRule" id="PRU00285"/>
    </source>
</evidence>
<dbReference type="eggNOG" id="KOG0710">
    <property type="taxonomic scope" value="Eukaryota"/>
</dbReference>
<evidence type="ECO:0000256" key="5">
    <source>
        <dbReference type="RuleBase" id="RU003616"/>
    </source>
</evidence>
<dbReference type="InterPro" id="IPR002068">
    <property type="entry name" value="A-crystallin/Hsp20_dom"/>
</dbReference>
<dbReference type="SUPFAM" id="SSF49764">
    <property type="entry name" value="HSP20-like chaperones"/>
    <property type="match status" value="1"/>
</dbReference>
<keyword evidence="7" id="KW-0472">Membrane</keyword>
<dbReference type="AlphaFoldDB" id="J3LR99"/>
<reference evidence="9" key="2">
    <citation type="submission" date="2013-04" db="UniProtKB">
        <authorList>
            <consortium name="EnsemblPlants"/>
        </authorList>
    </citation>
    <scope>IDENTIFICATION</scope>
</reference>
<keyword evidence="10" id="KW-1185">Reference proteome</keyword>
<evidence type="ECO:0000256" key="2">
    <source>
        <dbReference type="ARBA" id="ARBA00022475"/>
    </source>
</evidence>
<dbReference type="Gene3D" id="2.60.40.790">
    <property type="match status" value="1"/>
</dbReference>
<dbReference type="OrthoDB" id="1431247at2759"/>
<comment type="similarity">
    <text evidence="4 5">Belongs to the small heat shock protein (HSP20) family.</text>
</comment>
<dbReference type="OMA" id="ELPANCN"/>
<sequence>MDRVAGRTFEEYDAAVEWSRGAEADAVRISLPGFKREEIRVLVDNHGHLRTRGERPVAGTRWSRFQKDFQLPADCNVDGIRAKFENETLTITLPKKIASPTQPLTPSPSPPLPPPPQPEPRRPPAAPLPGVAKPPSPPSQRPPTGAERRSSLPRRPSISEPALPAPAPPPVPAPAPERVSRKRSDLGTLMKPKEEDVVEETTKLLPPPAAAAAAEEEEERMQREARGKMNEDRKMQEEKAKDAVAGVPDMAQLSRPASASRRQLVNVAVAVVVLLGITLYVWNALRNAAIGGAAGDHHGHGHGHASYSDEM</sequence>
<feature type="compositionally biased region" description="Basic and acidic residues" evidence="6">
    <location>
        <begin position="178"/>
        <end position="195"/>
    </location>
</feature>
<dbReference type="GO" id="GO:0006952">
    <property type="term" value="P:defense response"/>
    <property type="evidence" value="ECO:0007669"/>
    <property type="project" value="UniProtKB-KW"/>
</dbReference>
<evidence type="ECO:0000256" key="3">
    <source>
        <dbReference type="ARBA" id="ARBA00022821"/>
    </source>
</evidence>
<comment type="subcellular location">
    <subcellularLocation>
        <location evidence="1">Cell membrane</location>
        <topology evidence="1">Single-pass membrane protein</topology>
    </subcellularLocation>
</comment>
<feature type="transmembrane region" description="Helical" evidence="7">
    <location>
        <begin position="264"/>
        <end position="282"/>
    </location>
</feature>
<dbReference type="GO" id="GO:0034605">
    <property type="term" value="P:cellular response to heat"/>
    <property type="evidence" value="ECO:0007669"/>
    <property type="project" value="TreeGrafter"/>
</dbReference>
<feature type="compositionally biased region" description="Basic and acidic residues" evidence="6">
    <location>
        <begin position="220"/>
        <end position="234"/>
    </location>
</feature>
<evidence type="ECO:0000259" key="8">
    <source>
        <dbReference type="PROSITE" id="PS01031"/>
    </source>
</evidence>
<feature type="domain" description="SHSP" evidence="8">
    <location>
        <begin position="7"/>
        <end position="110"/>
    </location>
</feature>
<dbReference type="RefSeq" id="XP_006650368.1">
    <property type="nucleotide sequence ID" value="XM_006650305.2"/>
</dbReference>
<keyword evidence="7" id="KW-1133">Transmembrane helix</keyword>
<dbReference type="Proteomes" id="UP000006038">
    <property type="component" value="Chromosome 3"/>
</dbReference>
<feature type="region of interest" description="Disordered" evidence="6">
    <location>
        <begin position="93"/>
        <end position="234"/>
    </location>
</feature>
<feature type="compositionally biased region" description="Pro residues" evidence="6">
    <location>
        <begin position="163"/>
        <end position="175"/>
    </location>
</feature>
<dbReference type="Pfam" id="PF00011">
    <property type="entry name" value="HSP20"/>
    <property type="match status" value="1"/>
</dbReference>
<evidence type="ECO:0000256" key="6">
    <source>
        <dbReference type="SAM" id="MobiDB-lite"/>
    </source>
</evidence>
<dbReference type="GeneID" id="102700786"/>
<dbReference type="KEGG" id="obr:102700786"/>
<proteinExistence type="inferred from homology"/>
<gene>
    <name evidence="9" type="primary">LOC102700786</name>
</gene>
<dbReference type="Gramene" id="OB03G35750.1">
    <property type="protein sequence ID" value="OB03G35750.1"/>
    <property type="gene ID" value="OB03G35750"/>
</dbReference>
<organism evidence="9">
    <name type="scientific">Oryza brachyantha</name>
    <name type="common">malo sina</name>
    <dbReference type="NCBI Taxonomy" id="4533"/>
    <lineage>
        <taxon>Eukaryota</taxon>
        <taxon>Viridiplantae</taxon>
        <taxon>Streptophyta</taxon>
        <taxon>Embryophyta</taxon>
        <taxon>Tracheophyta</taxon>
        <taxon>Spermatophyta</taxon>
        <taxon>Magnoliopsida</taxon>
        <taxon>Liliopsida</taxon>
        <taxon>Poales</taxon>
        <taxon>Poaceae</taxon>
        <taxon>BOP clade</taxon>
        <taxon>Oryzoideae</taxon>
        <taxon>Oryzeae</taxon>
        <taxon>Oryzinae</taxon>
        <taxon>Oryza</taxon>
    </lineage>
</organism>
<dbReference type="PANTHER" id="PTHR43670">
    <property type="entry name" value="HEAT SHOCK PROTEIN 26"/>
    <property type="match status" value="1"/>
</dbReference>
<evidence type="ECO:0000313" key="9">
    <source>
        <dbReference type="EnsemblPlants" id="OB03G35750.1"/>
    </source>
</evidence>
<evidence type="ECO:0000256" key="7">
    <source>
        <dbReference type="SAM" id="Phobius"/>
    </source>
</evidence>
<dbReference type="PROSITE" id="PS01031">
    <property type="entry name" value="SHSP"/>
    <property type="match status" value="1"/>
</dbReference>
<accession>J3LR99</accession>
<keyword evidence="2" id="KW-1003">Cell membrane</keyword>
<dbReference type="EnsemblPlants" id="OB03G35750.1">
    <property type="protein sequence ID" value="OB03G35750.1"/>
    <property type="gene ID" value="OB03G35750"/>
</dbReference>
<protein>
    <recommendedName>
        <fullName evidence="8">SHSP domain-containing protein</fullName>
    </recommendedName>
</protein>
<dbReference type="GO" id="GO:0005886">
    <property type="term" value="C:plasma membrane"/>
    <property type="evidence" value="ECO:0007669"/>
    <property type="project" value="UniProtKB-SubCell"/>
</dbReference>
<keyword evidence="3" id="KW-0611">Plant defense</keyword>
<dbReference type="HOGENOM" id="CLU_077809_0_0_1"/>
<dbReference type="InterPro" id="IPR008978">
    <property type="entry name" value="HSP20-like_chaperone"/>
</dbReference>
<keyword evidence="7" id="KW-0812">Transmembrane</keyword>
<feature type="compositionally biased region" description="Low complexity" evidence="6">
    <location>
        <begin position="153"/>
        <end position="162"/>
    </location>
</feature>
<dbReference type="CDD" id="cd06464">
    <property type="entry name" value="ACD_sHsps-like"/>
    <property type="match status" value="1"/>
</dbReference>
<name>J3LR99_ORYBR</name>
<dbReference type="PANTHER" id="PTHR43670:SF64">
    <property type="entry name" value="SHSP DOMAIN-CONTAINING PROTEIN"/>
    <property type="match status" value="1"/>
</dbReference>